<evidence type="ECO:0000313" key="1">
    <source>
        <dbReference type="EMBL" id="AWY05723.1"/>
    </source>
</evidence>
<proteinExistence type="predicted"/>
<dbReference type="Proteomes" id="UP000250990">
    <property type="component" value="Segment"/>
</dbReference>
<sequence length="85" mass="9237">MNENTDTLAPGIYRDRDGDTWAVTADQRALQLSQRSAADSHGFLHGAMPTSEIAFQVRYGLNDAAEVARDFAPFTPIHLFGEAAA</sequence>
<dbReference type="EMBL" id="MH271308">
    <property type="protein sequence ID" value="AWY05723.1"/>
    <property type="molecule type" value="Genomic_DNA"/>
</dbReference>
<reference evidence="2" key="1">
    <citation type="submission" date="2018-04" db="EMBL/GenBank/DDBJ databases">
        <authorList>
            <person name="Go L.Y."/>
            <person name="Mitchell J.A."/>
        </authorList>
    </citation>
    <scope>NUCLEOTIDE SEQUENCE [LARGE SCALE GENOMIC DNA]</scope>
</reference>
<evidence type="ECO:0000313" key="2">
    <source>
        <dbReference type="Proteomes" id="UP000250990"/>
    </source>
</evidence>
<name>A0A2Z4Q880_9CAUD</name>
<organism evidence="1 2">
    <name type="scientific">Microbacterium phage Percival</name>
    <dbReference type="NCBI Taxonomy" id="2201439"/>
    <lineage>
        <taxon>Viruses</taxon>
        <taxon>Duplodnaviria</taxon>
        <taxon>Heunggongvirae</taxon>
        <taxon>Uroviricota</taxon>
        <taxon>Caudoviricetes</taxon>
        <taxon>Casidaviridae</taxon>
        <taxon>Percivalvirus</taxon>
        <taxon>Percivalvirus percival</taxon>
    </lineage>
</organism>
<protein>
    <submittedName>
        <fullName evidence="1">Uncharacterized protein</fullName>
    </submittedName>
</protein>
<gene>
    <name evidence="1" type="primary">35</name>
    <name evidence="1" type="ORF">PBI_PERCIVAL_35</name>
</gene>
<accession>A0A2Z4Q880</accession>
<keyword evidence="2" id="KW-1185">Reference proteome</keyword>